<dbReference type="InterPro" id="IPR021994">
    <property type="entry name" value="DUF3592"/>
</dbReference>
<feature type="transmembrane region" description="Helical" evidence="2">
    <location>
        <begin position="111"/>
        <end position="134"/>
    </location>
</feature>
<feature type="transmembrane region" description="Helical" evidence="2">
    <location>
        <begin position="364"/>
        <end position="384"/>
    </location>
</feature>
<keyword evidence="2" id="KW-1133">Transmembrane helix</keyword>
<accession>A0ABU2K6L1</accession>
<feature type="domain" description="DUF3592" evidence="3">
    <location>
        <begin position="290"/>
        <end position="354"/>
    </location>
</feature>
<feature type="transmembrane region" description="Helical" evidence="2">
    <location>
        <begin position="254"/>
        <end position="275"/>
    </location>
</feature>
<keyword evidence="2" id="KW-0812">Transmembrane</keyword>
<dbReference type="RefSeq" id="WP_311344627.1">
    <property type="nucleotide sequence ID" value="NZ_JAVREI010000003.1"/>
</dbReference>
<proteinExistence type="predicted"/>
<comment type="caution">
    <text evidence="4">The sequence shown here is derived from an EMBL/GenBank/DDBJ whole genome shotgun (WGS) entry which is preliminary data.</text>
</comment>
<dbReference type="Pfam" id="PF12158">
    <property type="entry name" value="DUF3592"/>
    <property type="match status" value="1"/>
</dbReference>
<feature type="region of interest" description="Disordered" evidence="1">
    <location>
        <begin position="1"/>
        <end position="21"/>
    </location>
</feature>
<evidence type="ECO:0000256" key="1">
    <source>
        <dbReference type="SAM" id="MobiDB-lite"/>
    </source>
</evidence>
<evidence type="ECO:0000313" key="5">
    <source>
        <dbReference type="Proteomes" id="UP001183222"/>
    </source>
</evidence>
<protein>
    <recommendedName>
        <fullName evidence="3">DUF3592 domain-containing protein</fullName>
    </recommendedName>
</protein>
<keyword evidence="2" id="KW-0472">Membrane</keyword>
<sequence>MDSVRGRARLTPSGATGRTGTVITSPSAVRWRSRLGLRRVGLTGARVLSSRTGDRDGDVALTLALPDRSTAVLRVSGPDAAAVERGLTGVALPTAVDQPVTDVRVPRSWGAIGAVALGGLWMLAVGCLFLTGYWTTVTVTGGAGDGFCDIVWEDPAGQPRRGESDCYDEPAGSRFEVRVSGWPAAGEPTLVETYVGIGLVVGLPPFLLGSGRLLQLARRRRQELHDGTSTALHARGEEVADERTVRALDRERRWAWLVTGVGALGVGLVLTVMIVEIEADADLRAVGVTTVGTVVEVEPDTGIDAGSASVRFTVDGVTRARDVTLGGYADDYVAGDVVDVVYDPVAPDRFIIDDALYGPTWTGWLLIPSLLLAVAAPFGVARVLRVGRARRHLACTGKVPPRRDSGADGVTGLLDW</sequence>
<evidence type="ECO:0000313" key="4">
    <source>
        <dbReference type="EMBL" id="MDT0275807.1"/>
    </source>
</evidence>
<reference evidence="5" key="1">
    <citation type="submission" date="2023-07" db="EMBL/GenBank/DDBJ databases">
        <title>30 novel species of actinomycetes from the DSMZ collection.</title>
        <authorList>
            <person name="Nouioui I."/>
        </authorList>
    </citation>
    <scope>NUCLEOTIDE SEQUENCE [LARGE SCALE GENOMIC DNA]</scope>
    <source>
        <strain evidence="5">DSM 46792</strain>
    </source>
</reference>
<dbReference type="Proteomes" id="UP001183222">
    <property type="component" value="Unassembled WGS sequence"/>
</dbReference>
<name>A0ABU2K6L1_9ACTN</name>
<organism evidence="4 5">
    <name type="scientific">Blastococcus goldschmidtiae</name>
    <dbReference type="NCBI Taxonomy" id="3075546"/>
    <lineage>
        <taxon>Bacteria</taxon>
        <taxon>Bacillati</taxon>
        <taxon>Actinomycetota</taxon>
        <taxon>Actinomycetes</taxon>
        <taxon>Geodermatophilales</taxon>
        <taxon>Geodermatophilaceae</taxon>
        <taxon>Blastococcus</taxon>
    </lineage>
</organism>
<feature type="transmembrane region" description="Helical" evidence="2">
    <location>
        <begin position="194"/>
        <end position="214"/>
    </location>
</feature>
<gene>
    <name evidence="4" type="ORF">RM425_07815</name>
</gene>
<evidence type="ECO:0000259" key="3">
    <source>
        <dbReference type="Pfam" id="PF12158"/>
    </source>
</evidence>
<dbReference type="EMBL" id="JAVREI010000003">
    <property type="protein sequence ID" value="MDT0275807.1"/>
    <property type="molecule type" value="Genomic_DNA"/>
</dbReference>
<keyword evidence="5" id="KW-1185">Reference proteome</keyword>
<evidence type="ECO:0000256" key="2">
    <source>
        <dbReference type="SAM" id="Phobius"/>
    </source>
</evidence>